<dbReference type="GO" id="GO:0008757">
    <property type="term" value="F:S-adenosylmethionine-dependent methyltransferase activity"/>
    <property type="evidence" value="ECO:0007669"/>
    <property type="project" value="InterPro"/>
</dbReference>
<evidence type="ECO:0000256" key="1">
    <source>
        <dbReference type="SAM" id="Coils"/>
    </source>
</evidence>
<dbReference type="InterPro" id="IPR001173">
    <property type="entry name" value="Glyco_trans_2-like"/>
</dbReference>
<proteinExistence type="predicted"/>
<dbReference type="Pfam" id="PF13692">
    <property type="entry name" value="Glyco_trans_1_4"/>
    <property type="match status" value="1"/>
</dbReference>
<dbReference type="CDD" id="cd04186">
    <property type="entry name" value="GT_2_like_c"/>
    <property type="match status" value="1"/>
</dbReference>
<evidence type="ECO:0000313" key="5">
    <source>
        <dbReference type="Proteomes" id="UP000182108"/>
    </source>
</evidence>
<dbReference type="InterPro" id="IPR029044">
    <property type="entry name" value="Nucleotide-diphossugar_trans"/>
</dbReference>
<dbReference type="Gene3D" id="3.40.50.2000">
    <property type="entry name" value="Glycogen Phosphorylase B"/>
    <property type="match status" value="1"/>
</dbReference>
<dbReference type="InterPro" id="IPR029063">
    <property type="entry name" value="SAM-dependent_MTases_sf"/>
</dbReference>
<organism evidence="4 5">
    <name type="scientific">Tepidiphilus thermophilus</name>
    <dbReference type="NCBI Taxonomy" id="876478"/>
    <lineage>
        <taxon>Bacteria</taxon>
        <taxon>Pseudomonadati</taxon>
        <taxon>Pseudomonadota</taxon>
        <taxon>Hydrogenophilia</taxon>
        <taxon>Hydrogenophilales</taxon>
        <taxon>Hydrogenophilaceae</taxon>
        <taxon>Tepidiphilus</taxon>
    </lineage>
</organism>
<dbReference type="Gene3D" id="3.90.550.10">
    <property type="entry name" value="Spore Coat Polysaccharide Biosynthesis Protein SpsA, Chain A"/>
    <property type="match status" value="1"/>
</dbReference>
<keyword evidence="5" id="KW-1185">Reference proteome</keyword>
<evidence type="ECO:0000259" key="3">
    <source>
        <dbReference type="Pfam" id="PF08241"/>
    </source>
</evidence>
<gene>
    <name evidence="4" type="ORF">Ga0061068_1267</name>
</gene>
<reference evidence="5" key="1">
    <citation type="submission" date="2015-08" db="EMBL/GenBank/DDBJ databases">
        <authorList>
            <person name="Babu N.S."/>
            <person name="Beckwith C.J."/>
            <person name="Beseler K.G."/>
            <person name="Brison A."/>
            <person name="Carone J.V."/>
            <person name="Caskin T.P."/>
            <person name="Diamond M."/>
            <person name="Durham M.E."/>
            <person name="Foxe J.M."/>
            <person name="Go M."/>
            <person name="Henderson B.A."/>
            <person name="Jones I.B."/>
            <person name="McGettigan J.A."/>
            <person name="Micheletti S.J."/>
            <person name="Nasrallah M.E."/>
            <person name="Ortiz D."/>
            <person name="Piller C.R."/>
            <person name="Privatt S.R."/>
            <person name="Schneider S.L."/>
            <person name="Sharp S."/>
            <person name="Smith T.C."/>
            <person name="Stanton J.D."/>
            <person name="Ullery H.E."/>
            <person name="Wilson R.J."/>
            <person name="Serrano M.G."/>
            <person name="Buck G."/>
            <person name="Lee V."/>
            <person name="Wang Y."/>
            <person name="Carvalho R."/>
            <person name="Voegtly L."/>
            <person name="Shi R."/>
            <person name="Duckworth R."/>
            <person name="Johnson A."/>
            <person name="Loviza R."/>
            <person name="Walstead R."/>
            <person name="Shah Z."/>
            <person name="Kiflezghi M."/>
            <person name="Wade K."/>
            <person name="Ball S.L."/>
            <person name="Bradley K.W."/>
            <person name="Asai D.J."/>
            <person name="Bowman C.A."/>
            <person name="Russell D.A."/>
            <person name="Pope W.H."/>
            <person name="Jacobs-Sera D."/>
            <person name="Hendrix R.W."/>
            <person name="Hatfull G.F."/>
        </authorList>
    </citation>
    <scope>NUCLEOTIDE SEQUENCE [LARGE SCALE GENOMIC DNA]</scope>
    <source>
        <strain evidence="5">JCM 19170</strain>
    </source>
</reference>
<dbReference type="OrthoDB" id="9179784at2"/>
<keyword evidence="1" id="KW-0175">Coiled coil</keyword>
<keyword evidence="4" id="KW-0808">Transferase</keyword>
<dbReference type="CDD" id="cd03801">
    <property type="entry name" value="GT4_PimA-like"/>
    <property type="match status" value="1"/>
</dbReference>
<dbReference type="Gene3D" id="1.10.287.510">
    <property type="entry name" value="Helix hairpin bin"/>
    <property type="match status" value="1"/>
</dbReference>
<dbReference type="Pfam" id="PF08241">
    <property type="entry name" value="Methyltransf_11"/>
    <property type="match status" value="1"/>
</dbReference>
<dbReference type="AlphaFoldDB" id="A0A0K6IYR1"/>
<dbReference type="SUPFAM" id="SSF53756">
    <property type="entry name" value="UDP-Glycosyltransferase/glycogen phosphorylase"/>
    <property type="match status" value="1"/>
</dbReference>
<dbReference type="PANTHER" id="PTHR43179">
    <property type="entry name" value="RHAMNOSYLTRANSFERASE WBBL"/>
    <property type="match status" value="1"/>
</dbReference>
<accession>A0A0K6IYR1</accession>
<feature type="coiled-coil region" evidence="1">
    <location>
        <begin position="292"/>
        <end position="340"/>
    </location>
</feature>
<evidence type="ECO:0000313" key="4">
    <source>
        <dbReference type="EMBL" id="CUB08179.1"/>
    </source>
</evidence>
<protein>
    <submittedName>
        <fullName evidence="4">Glycosyltransferase, GT2 family</fullName>
    </submittedName>
</protein>
<evidence type="ECO:0000259" key="2">
    <source>
        <dbReference type="Pfam" id="PF00535"/>
    </source>
</evidence>
<name>A0A0K6IYR1_9PROT</name>
<dbReference type="InterPro" id="IPR013216">
    <property type="entry name" value="Methyltransf_11"/>
</dbReference>
<feature type="domain" description="Methyltransferase type 11" evidence="3">
    <location>
        <begin position="39"/>
        <end position="133"/>
    </location>
</feature>
<dbReference type="EMBL" id="CYHH01000026">
    <property type="protein sequence ID" value="CUB08179.1"/>
    <property type="molecule type" value="Genomic_DNA"/>
</dbReference>
<dbReference type="SUPFAM" id="SSF53448">
    <property type="entry name" value="Nucleotide-diphospho-sugar transferases"/>
    <property type="match status" value="1"/>
</dbReference>
<feature type="domain" description="Glycosyltransferase 2-like" evidence="2">
    <location>
        <begin position="458"/>
        <end position="583"/>
    </location>
</feature>
<dbReference type="SUPFAM" id="SSF53335">
    <property type="entry name" value="S-adenosyl-L-methionine-dependent methyltransferases"/>
    <property type="match status" value="1"/>
</dbReference>
<dbReference type="PANTHER" id="PTHR43179:SF7">
    <property type="entry name" value="RHAMNOSYLTRANSFERASE WBBL"/>
    <property type="match status" value="1"/>
</dbReference>
<dbReference type="Pfam" id="PF00535">
    <property type="entry name" value="Glycos_transf_2"/>
    <property type="match status" value="1"/>
</dbReference>
<dbReference type="CDD" id="cd02440">
    <property type="entry name" value="AdoMet_MTases"/>
    <property type="match status" value="1"/>
</dbReference>
<dbReference type="Gene3D" id="3.40.50.150">
    <property type="entry name" value="Vaccinia Virus protein VP39"/>
    <property type="match status" value="1"/>
</dbReference>
<sequence length="1092" mass="121153">MSMKFTGERFIPTEGGEIRQEHLHRYSWCLSAVAGKDVLDVASGEGYGSAAMARVARSVVGVDISQEAVEHARTKYAGIANLRFEQGSAAALPLPDNCVDVVVSFETLEHLHEQEEMIAEIRRVLRPEGCLILSSPNRKVYSEKAGHHNEFHVRELDMAELSELLGRHFPAVRYVGQRLAVASTITHLAPDRLSGSWQGLAEAAGAVEERVATWDEPVYFIALAAADERLLPGLGPSILLSETEDLYERHREVARWAQAQDKEITEWRSRYATLQGEFEERTAWALSLDRELGSLRDTLGELRQAHEALEQAHTALERSHGEVRREYDDLRRTHEALERSHGEVRRAYDDLRRTHEALRNLLQAVLSSRSWRVTKPLRFAARVARGDWAAVVASLRGRGLGSHPLLAPFATPVRRWLLARTEKQRARAITAQVVTAVQDVEHVLDGLAVPVFDAPRVSIIIPAYGNLGYTAAAVRSIVESAPRVPYEIIVAEDASGDPEIGRLAGVPGLRYHEHPQNLGFIRSCNAAAELARGEYVCFLNNDTQVMPGWLDGLLDVFADHPDAGMAGSRLVYPDGRLQEAGGIVWRDGSAWNYGRLRDPGEHEFNYVRPVDYCSGASILLPLALFRELGGFDEHYCPAYCEDSDLAFKVRQAGRQVYYTPFSTVVHFEGISHGTDTSGGVKAYQVANQEKLRKRWEGALQAHYPNGKHVFRARDRSWGRKVALIVDHYVPQPDRDAGSRTMAAFIDALLGAGWVVKFWPDNLWLDPDYAPALQRRGVEVIYGSRRVGGFEEYLRECGAELDAVLLSRPQISVPYLQALRSVVPQVTVAYYGHDLHFRRLLREADVSGREDLRAEAERFEAMERELWRGADIVLYPSQEEADEVAALQPGTRVRAIAPYAFDRFNDAAEPDGRSGLLFVAGFAHSPNVDAALWLVQEVMPRLWRTYPDLRLSLVGSKPTDAVRALAGGLVEVTGYVSDEELVRRYHQARVAVVPLRYGAGVKGKVVEALQNGVPVVTTGVGAQGMPGLEDVAAVEDGPEGLADAIAALLADDELWRRRSRAGARLAASLFSRQALSAQLVDALSIEPSKENRK</sequence>
<dbReference type="RefSeq" id="WP_088178287.1">
    <property type="nucleotide sequence ID" value="NZ_CYHH01000026.1"/>
</dbReference>
<dbReference type="Proteomes" id="UP000182108">
    <property type="component" value="Unassembled WGS sequence"/>
</dbReference>